<dbReference type="AlphaFoldDB" id="A0A8T9BUC5"/>
<gene>
    <name evidence="2" type="ORF">LSUE1_G008988</name>
</gene>
<keyword evidence="3" id="KW-1185">Reference proteome</keyword>
<dbReference type="EMBL" id="QGMK01002030">
    <property type="protein sequence ID" value="TVY62262.1"/>
    <property type="molecule type" value="Genomic_DNA"/>
</dbReference>
<dbReference type="Proteomes" id="UP000469558">
    <property type="component" value="Unassembled WGS sequence"/>
</dbReference>
<dbReference type="OrthoDB" id="2841597at2759"/>
<feature type="region of interest" description="Disordered" evidence="1">
    <location>
        <begin position="1"/>
        <end position="21"/>
    </location>
</feature>
<proteinExistence type="predicted"/>
<protein>
    <submittedName>
        <fullName evidence="2">Uncharacterized protein</fullName>
    </submittedName>
</protein>
<name>A0A8T9BUC5_9HELO</name>
<sequence length="160" mass="18317">MPAVRKRTGPNRGKRYQGKGWRDASGDLCFQLKSRTFSHRYVVSSGITMRELISRLEYDVVSEGDYPRLAKGMEFVFFLRKRRLVESDRSVFSLFDGGETVYVEAMDGEGRVRLPIKTWNGGGREAKDLTIRGKHSKPPSFEAELETAVDSFTRRCKVQE</sequence>
<organism evidence="2 3">
    <name type="scientific">Lachnellula suecica</name>
    <dbReference type="NCBI Taxonomy" id="602035"/>
    <lineage>
        <taxon>Eukaryota</taxon>
        <taxon>Fungi</taxon>
        <taxon>Dikarya</taxon>
        <taxon>Ascomycota</taxon>
        <taxon>Pezizomycotina</taxon>
        <taxon>Leotiomycetes</taxon>
        <taxon>Helotiales</taxon>
        <taxon>Lachnaceae</taxon>
        <taxon>Lachnellula</taxon>
    </lineage>
</organism>
<evidence type="ECO:0000256" key="1">
    <source>
        <dbReference type="SAM" id="MobiDB-lite"/>
    </source>
</evidence>
<reference evidence="2 3" key="1">
    <citation type="submission" date="2018-05" db="EMBL/GenBank/DDBJ databases">
        <title>Genome sequencing and assembly of the regulated plant pathogen Lachnellula willkommii and related sister species for the development of diagnostic species identification markers.</title>
        <authorList>
            <person name="Giroux E."/>
            <person name="Bilodeau G."/>
        </authorList>
    </citation>
    <scope>NUCLEOTIDE SEQUENCE [LARGE SCALE GENOMIC DNA]</scope>
    <source>
        <strain evidence="2 3">CBS 268.59</strain>
    </source>
</reference>
<evidence type="ECO:0000313" key="3">
    <source>
        <dbReference type="Proteomes" id="UP000469558"/>
    </source>
</evidence>
<evidence type="ECO:0000313" key="2">
    <source>
        <dbReference type="EMBL" id="TVY62262.1"/>
    </source>
</evidence>
<feature type="compositionally biased region" description="Basic residues" evidence="1">
    <location>
        <begin position="1"/>
        <end position="17"/>
    </location>
</feature>
<accession>A0A8T9BUC5</accession>
<comment type="caution">
    <text evidence="2">The sequence shown here is derived from an EMBL/GenBank/DDBJ whole genome shotgun (WGS) entry which is preliminary data.</text>
</comment>